<gene>
    <name evidence="1" type="ORF">C4D60_Mb07t04120</name>
</gene>
<keyword evidence="2" id="KW-1185">Reference proteome</keyword>
<dbReference type="Proteomes" id="UP000317650">
    <property type="component" value="Chromosome 7"/>
</dbReference>
<evidence type="ECO:0000313" key="1">
    <source>
        <dbReference type="EMBL" id="THU59632.1"/>
    </source>
</evidence>
<evidence type="ECO:0000313" key="2">
    <source>
        <dbReference type="Proteomes" id="UP000317650"/>
    </source>
</evidence>
<organism evidence="1 2">
    <name type="scientific">Musa balbisiana</name>
    <name type="common">Banana</name>
    <dbReference type="NCBI Taxonomy" id="52838"/>
    <lineage>
        <taxon>Eukaryota</taxon>
        <taxon>Viridiplantae</taxon>
        <taxon>Streptophyta</taxon>
        <taxon>Embryophyta</taxon>
        <taxon>Tracheophyta</taxon>
        <taxon>Spermatophyta</taxon>
        <taxon>Magnoliopsida</taxon>
        <taxon>Liliopsida</taxon>
        <taxon>Zingiberales</taxon>
        <taxon>Musaceae</taxon>
        <taxon>Musa</taxon>
    </lineage>
</organism>
<reference evidence="1 2" key="1">
    <citation type="journal article" date="2019" name="Nat. Plants">
        <title>Genome sequencing of Musa balbisiana reveals subgenome evolution and function divergence in polyploid bananas.</title>
        <authorList>
            <person name="Yao X."/>
        </authorList>
    </citation>
    <scope>NUCLEOTIDE SEQUENCE [LARGE SCALE GENOMIC DNA]</scope>
    <source>
        <strain evidence="2">cv. DH-PKW</strain>
        <tissue evidence="1">Leaves</tissue>
    </source>
</reference>
<sequence>MEVADPLRSSRSILICAGRQDGRFRSRVSAHRKWRAALREDQPSAVWQGLVDSNKSRMISLMWYLTSLPFFYVQGAAEDQS</sequence>
<proteinExistence type="predicted"/>
<protein>
    <submittedName>
        <fullName evidence="1">Uncharacterized protein</fullName>
    </submittedName>
</protein>
<dbReference type="AlphaFoldDB" id="A0A4S8JFC5"/>
<dbReference type="EMBL" id="PYDT01000005">
    <property type="protein sequence ID" value="THU59632.1"/>
    <property type="molecule type" value="Genomic_DNA"/>
</dbReference>
<name>A0A4S8JFC5_MUSBA</name>
<accession>A0A4S8JFC5</accession>
<comment type="caution">
    <text evidence="1">The sequence shown here is derived from an EMBL/GenBank/DDBJ whole genome shotgun (WGS) entry which is preliminary data.</text>
</comment>